<organism evidence="4 5">
    <name type="scientific">Myceligenerans crystallogenes</name>
    <dbReference type="NCBI Taxonomy" id="316335"/>
    <lineage>
        <taxon>Bacteria</taxon>
        <taxon>Bacillati</taxon>
        <taxon>Actinomycetota</taxon>
        <taxon>Actinomycetes</taxon>
        <taxon>Micrococcales</taxon>
        <taxon>Promicromonosporaceae</taxon>
        <taxon>Myceligenerans</taxon>
    </lineage>
</organism>
<evidence type="ECO:0000256" key="2">
    <source>
        <dbReference type="ARBA" id="ARBA00022723"/>
    </source>
</evidence>
<gene>
    <name evidence="4" type="ORF">GCM10009751_10860</name>
</gene>
<reference evidence="4 5" key="1">
    <citation type="journal article" date="2019" name="Int. J. Syst. Evol. Microbiol.">
        <title>The Global Catalogue of Microorganisms (GCM) 10K type strain sequencing project: providing services to taxonomists for standard genome sequencing and annotation.</title>
        <authorList>
            <consortium name="The Broad Institute Genomics Platform"/>
            <consortium name="The Broad Institute Genome Sequencing Center for Infectious Disease"/>
            <person name="Wu L."/>
            <person name="Ma J."/>
        </authorList>
    </citation>
    <scope>NUCLEOTIDE SEQUENCE [LARGE SCALE GENOMIC DNA]</scope>
    <source>
        <strain evidence="4 5">JCM 14326</strain>
    </source>
</reference>
<evidence type="ECO:0000313" key="5">
    <source>
        <dbReference type="Proteomes" id="UP001501094"/>
    </source>
</evidence>
<dbReference type="PANTHER" id="PTHR42796:SF4">
    <property type="entry name" value="FUMARYLACETOACETATE HYDROLASE DOMAIN-CONTAINING PROTEIN 2A"/>
    <property type="match status" value="1"/>
</dbReference>
<dbReference type="PANTHER" id="PTHR42796">
    <property type="entry name" value="FUMARYLACETOACETATE HYDROLASE DOMAIN-CONTAINING PROTEIN 2A-RELATED"/>
    <property type="match status" value="1"/>
</dbReference>
<dbReference type="Proteomes" id="UP001501094">
    <property type="component" value="Unassembled WGS sequence"/>
</dbReference>
<dbReference type="InterPro" id="IPR011234">
    <property type="entry name" value="Fumarylacetoacetase-like_C"/>
</dbReference>
<dbReference type="InterPro" id="IPR036663">
    <property type="entry name" value="Fumarylacetoacetase_C_sf"/>
</dbReference>
<dbReference type="RefSeq" id="WP_344100359.1">
    <property type="nucleotide sequence ID" value="NZ_BAAANL010000002.1"/>
</dbReference>
<dbReference type="InterPro" id="IPR051121">
    <property type="entry name" value="FAH"/>
</dbReference>
<dbReference type="Pfam" id="PF01557">
    <property type="entry name" value="FAA_hydrolase"/>
    <property type="match status" value="1"/>
</dbReference>
<keyword evidence="2" id="KW-0479">Metal-binding</keyword>
<protein>
    <submittedName>
        <fullName evidence="4">Fumarylacetoacetate hydrolase family protein</fullName>
    </submittedName>
</protein>
<dbReference type="SUPFAM" id="SSF56529">
    <property type="entry name" value="FAH"/>
    <property type="match status" value="1"/>
</dbReference>
<feature type="domain" description="Fumarylacetoacetase-like C-terminal" evidence="3">
    <location>
        <begin position="75"/>
        <end position="278"/>
    </location>
</feature>
<dbReference type="GO" id="GO:0016787">
    <property type="term" value="F:hydrolase activity"/>
    <property type="evidence" value="ECO:0007669"/>
    <property type="project" value="UniProtKB-KW"/>
</dbReference>
<dbReference type="EMBL" id="BAAANL010000002">
    <property type="protein sequence ID" value="GAA1855749.1"/>
    <property type="molecule type" value="Genomic_DNA"/>
</dbReference>
<evidence type="ECO:0000256" key="1">
    <source>
        <dbReference type="ARBA" id="ARBA00010211"/>
    </source>
</evidence>
<proteinExistence type="inferred from homology"/>
<name>A0ABN2N718_9MICO</name>
<comment type="similarity">
    <text evidence="1">Belongs to the FAH family.</text>
</comment>
<keyword evidence="4" id="KW-0378">Hydrolase</keyword>
<keyword evidence="5" id="KW-1185">Reference proteome</keyword>
<comment type="caution">
    <text evidence="4">The sequence shown here is derived from an EMBL/GenBank/DDBJ whole genome shotgun (WGS) entry which is preliminary data.</text>
</comment>
<dbReference type="Gene3D" id="3.90.850.10">
    <property type="entry name" value="Fumarylacetoacetase-like, C-terminal domain"/>
    <property type="match status" value="1"/>
</dbReference>
<evidence type="ECO:0000259" key="3">
    <source>
        <dbReference type="Pfam" id="PF01557"/>
    </source>
</evidence>
<accession>A0ABN2N718</accession>
<sequence length="292" mass="30935">MHLLRLGPRGREIPAVEHDGATHDLRPLTADIDGAFLGQDGIARTRAALSAGVLPVLPGAAAIRRGAPVARPAAVICIGQNYAAHATESGAEPPRLPICFLKHPNTVAGPDDDLPLPPGATTVDWEVELAVVIGRRAAYIPSPADACDHIAGYTIVDDVSERTWQLADSLGQWSKGKCAPGFLPTGPWLVPADEIDPLALTLRTWVNGAPRQDSTTADMIHGVDEIIWHLSQYMTLEPGDIICTGTPEGVALSGRFPYLGDGDVVELEITGLGRQRHQAAAVPVPDRVGVLR</sequence>
<evidence type="ECO:0000313" key="4">
    <source>
        <dbReference type="EMBL" id="GAA1855749.1"/>
    </source>
</evidence>